<proteinExistence type="inferred from homology"/>
<dbReference type="STRING" id="995062.SAMN04489718_0981"/>
<dbReference type="Proteomes" id="UP000199301">
    <property type="component" value="Unassembled WGS sequence"/>
</dbReference>
<dbReference type="GO" id="GO:0055085">
    <property type="term" value="P:transmembrane transport"/>
    <property type="evidence" value="ECO:0007669"/>
    <property type="project" value="InterPro"/>
</dbReference>
<dbReference type="InterPro" id="IPR035906">
    <property type="entry name" value="MetI-like_sf"/>
</dbReference>
<name>A0A1H0ZDG3_9ACTN</name>
<dbReference type="Pfam" id="PF00528">
    <property type="entry name" value="BPD_transp_1"/>
    <property type="match status" value="1"/>
</dbReference>
<dbReference type="PROSITE" id="PS50928">
    <property type="entry name" value="ABC_TM1"/>
    <property type="match status" value="1"/>
</dbReference>
<keyword evidence="6 7" id="KW-0472">Membrane</keyword>
<dbReference type="RefSeq" id="WP_092521370.1">
    <property type="nucleotide sequence ID" value="NZ_FNKO01000001.1"/>
</dbReference>
<dbReference type="GO" id="GO:0005886">
    <property type="term" value="C:plasma membrane"/>
    <property type="evidence" value="ECO:0007669"/>
    <property type="project" value="UniProtKB-SubCell"/>
</dbReference>
<keyword evidence="10" id="KW-1185">Reference proteome</keyword>
<dbReference type="PANTHER" id="PTHR43744">
    <property type="entry name" value="ABC TRANSPORTER PERMEASE PROTEIN MG189-RELATED-RELATED"/>
    <property type="match status" value="1"/>
</dbReference>
<evidence type="ECO:0000256" key="6">
    <source>
        <dbReference type="ARBA" id="ARBA00023136"/>
    </source>
</evidence>
<feature type="transmembrane region" description="Helical" evidence="7">
    <location>
        <begin position="150"/>
        <end position="169"/>
    </location>
</feature>
<evidence type="ECO:0000259" key="8">
    <source>
        <dbReference type="PROSITE" id="PS50928"/>
    </source>
</evidence>
<protein>
    <submittedName>
        <fullName evidence="9">Multiple sugar transport system permease protein</fullName>
    </submittedName>
</protein>
<dbReference type="EMBL" id="FNKO01000001">
    <property type="protein sequence ID" value="SDQ25444.1"/>
    <property type="molecule type" value="Genomic_DNA"/>
</dbReference>
<keyword evidence="3" id="KW-1003">Cell membrane</keyword>
<dbReference type="SUPFAM" id="SSF161098">
    <property type="entry name" value="MetI-like"/>
    <property type="match status" value="1"/>
</dbReference>
<dbReference type="Gene3D" id="1.10.3720.10">
    <property type="entry name" value="MetI-like"/>
    <property type="match status" value="1"/>
</dbReference>
<evidence type="ECO:0000256" key="7">
    <source>
        <dbReference type="RuleBase" id="RU363032"/>
    </source>
</evidence>
<evidence type="ECO:0000256" key="3">
    <source>
        <dbReference type="ARBA" id="ARBA00022475"/>
    </source>
</evidence>
<organism evidence="9 10">
    <name type="scientific">Actinopolyspora saharensis</name>
    <dbReference type="NCBI Taxonomy" id="995062"/>
    <lineage>
        <taxon>Bacteria</taxon>
        <taxon>Bacillati</taxon>
        <taxon>Actinomycetota</taxon>
        <taxon>Actinomycetes</taxon>
        <taxon>Actinopolysporales</taxon>
        <taxon>Actinopolysporaceae</taxon>
        <taxon>Actinopolyspora</taxon>
    </lineage>
</organism>
<evidence type="ECO:0000313" key="9">
    <source>
        <dbReference type="EMBL" id="SDQ25444.1"/>
    </source>
</evidence>
<dbReference type="OrthoDB" id="2063054at2"/>
<dbReference type="InterPro" id="IPR000515">
    <property type="entry name" value="MetI-like"/>
</dbReference>
<feature type="transmembrane region" description="Helical" evidence="7">
    <location>
        <begin position="249"/>
        <end position="273"/>
    </location>
</feature>
<evidence type="ECO:0000256" key="5">
    <source>
        <dbReference type="ARBA" id="ARBA00022989"/>
    </source>
</evidence>
<dbReference type="AlphaFoldDB" id="A0A1H0ZDG3"/>
<keyword evidence="4 7" id="KW-0812">Transmembrane</keyword>
<keyword evidence="2 7" id="KW-0813">Transport</keyword>
<evidence type="ECO:0000256" key="2">
    <source>
        <dbReference type="ARBA" id="ARBA00022448"/>
    </source>
</evidence>
<reference evidence="10" key="1">
    <citation type="submission" date="2016-10" db="EMBL/GenBank/DDBJ databases">
        <authorList>
            <person name="Varghese N."/>
            <person name="Submissions S."/>
        </authorList>
    </citation>
    <scope>NUCLEOTIDE SEQUENCE [LARGE SCALE GENOMIC DNA]</scope>
    <source>
        <strain evidence="10">DSM 45459</strain>
    </source>
</reference>
<sequence length="288" mass="31715">MVAVRGSITGRGPDWGRIGLHVGCLAVLLVMLYPLAWLIATSFKPADEVISSLRLLPSRLELGNYATALEGVGGVSVLRLIGNSLIISVGSVLGNVLSCSLAAYAFARLRFTLRGPLFALMLATIMLPQHAILIPQYIVFNQLGLVNTFWPLVLPKFLATDAFFVFLTVQFMRGIPKELDEAATLDGCGPFRTFFRIILPLSRPALITTAIFTFIWTWNDFFLQLIYLFEPEKFTITLALRSFVDTSSQSAYGPMFAMSVIALLPIVLFFMAFQRFLVQGMASSGVKG</sequence>
<keyword evidence="9" id="KW-0762">Sugar transport</keyword>
<evidence type="ECO:0000256" key="1">
    <source>
        <dbReference type="ARBA" id="ARBA00004651"/>
    </source>
</evidence>
<evidence type="ECO:0000256" key="4">
    <source>
        <dbReference type="ARBA" id="ARBA00022692"/>
    </source>
</evidence>
<dbReference type="PANTHER" id="PTHR43744:SF6">
    <property type="entry name" value="ABC TRANSPORTER PERMEASE PROTEIN YESQ-RELATED"/>
    <property type="match status" value="1"/>
</dbReference>
<feature type="transmembrane region" description="Helical" evidence="7">
    <location>
        <begin position="205"/>
        <end position="229"/>
    </location>
</feature>
<accession>A0A1H0ZDG3</accession>
<feature type="transmembrane region" description="Helical" evidence="7">
    <location>
        <begin position="87"/>
        <end position="106"/>
    </location>
</feature>
<feature type="transmembrane region" description="Helical" evidence="7">
    <location>
        <begin position="118"/>
        <end position="138"/>
    </location>
</feature>
<comment type="subcellular location">
    <subcellularLocation>
        <location evidence="1 7">Cell membrane</location>
        <topology evidence="1 7">Multi-pass membrane protein</topology>
    </subcellularLocation>
</comment>
<comment type="similarity">
    <text evidence="7">Belongs to the binding-protein-dependent transport system permease family.</text>
</comment>
<keyword evidence="5 7" id="KW-1133">Transmembrane helix</keyword>
<feature type="domain" description="ABC transmembrane type-1" evidence="8">
    <location>
        <begin position="81"/>
        <end position="273"/>
    </location>
</feature>
<gene>
    <name evidence="9" type="ORF">SAMN04489718_0981</name>
</gene>
<dbReference type="CDD" id="cd06261">
    <property type="entry name" value="TM_PBP2"/>
    <property type="match status" value="1"/>
</dbReference>
<feature type="transmembrane region" description="Helical" evidence="7">
    <location>
        <begin position="20"/>
        <end position="41"/>
    </location>
</feature>
<evidence type="ECO:0000313" key="10">
    <source>
        <dbReference type="Proteomes" id="UP000199301"/>
    </source>
</evidence>